<comment type="caution">
    <text evidence="1">The sequence shown here is derived from an EMBL/GenBank/DDBJ whole genome shotgun (WGS) entry which is preliminary data.</text>
</comment>
<protein>
    <submittedName>
        <fullName evidence="1">Uncharacterized protein</fullName>
    </submittedName>
</protein>
<proteinExistence type="predicted"/>
<organism evidence="1 2">
    <name type="scientific">Geranomyces variabilis</name>
    <dbReference type="NCBI Taxonomy" id="109894"/>
    <lineage>
        <taxon>Eukaryota</taxon>
        <taxon>Fungi</taxon>
        <taxon>Fungi incertae sedis</taxon>
        <taxon>Chytridiomycota</taxon>
        <taxon>Chytridiomycota incertae sedis</taxon>
        <taxon>Chytridiomycetes</taxon>
        <taxon>Spizellomycetales</taxon>
        <taxon>Powellomycetaceae</taxon>
        <taxon>Geranomyces</taxon>
    </lineage>
</organism>
<evidence type="ECO:0000313" key="2">
    <source>
        <dbReference type="Proteomes" id="UP001212152"/>
    </source>
</evidence>
<name>A0AAD5TRJ3_9FUNG</name>
<dbReference type="Proteomes" id="UP001212152">
    <property type="component" value="Unassembled WGS sequence"/>
</dbReference>
<evidence type="ECO:0000313" key="1">
    <source>
        <dbReference type="EMBL" id="KAJ3185183.1"/>
    </source>
</evidence>
<keyword evidence="2" id="KW-1185">Reference proteome</keyword>
<dbReference type="AlphaFoldDB" id="A0AAD5TRJ3"/>
<reference evidence="1" key="1">
    <citation type="submission" date="2020-05" db="EMBL/GenBank/DDBJ databases">
        <title>Phylogenomic resolution of chytrid fungi.</title>
        <authorList>
            <person name="Stajich J.E."/>
            <person name="Amses K."/>
            <person name="Simmons R."/>
            <person name="Seto K."/>
            <person name="Myers J."/>
            <person name="Bonds A."/>
            <person name="Quandt C.A."/>
            <person name="Barry K."/>
            <person name="Liu P."/>
            <person name="Grigoriev I."/>
            <person name="Longcore J.E."/>
            <person name="James T.Y."/>
        </authorList>
    </citation>
    <scope>NUCLEOTIDE SEQUENCE</scope>
    <source>
        <strain evidence="1">JEL0379</strain>
    </source>
</reference>
<dbReference type="EMBL" id="JADGJQ010000002">
    <property type="protein sequence ID" value="KAJ3185183.1"/>
    <property type="molecule type" value="Genomic_DNA"/>
</dbReference>
<accession>A0AAD5TRJ3</accession>
<sequence length="220" mass="23876">MLQASPHRPPTIKEAAEQLVLALQLNTAAPAPLTKDVMDTLQSSHAVHCNILSNVVDLRENLSTRAEKGALSPADLTAATDKIVAAIRASTGEITAAVNASNKQNTAAIDDLCKRQTIQWAMANASIGSFPCRRWLGKPHSWGSQPIQSAVVVRLILQEFMKGRGCTVDVHLKDDREMSAEFSAQGMSFWSAVREQIHGLTGHCPTVGLEDDGRAIFYYE</sequence>
<gene>
    <name evidence="1" type="ORF">HDU87_002751</name>
</gene>